<comment type="caution">
    <text evidence="7">The sequence shown here is derived from an EMBL/GenBank/DDBJ whole genome shotgun (WGS) entry which is preliminary data.</text>
</comment>
<keyword evidence="7" id="KW-0032">Aminotransferase</keyword>
<dbReference type="InterPro" id="IPR036388">
    <property type="entry name" value="WH-like_DNA-bd_sf"/>
</dbReference>
<dbReference type="CDD" id="cd07377">
    <property type="entry name" value="WHTH_GntR"/>
    <property type="match status" value="1"/>
</dbReference>
<evidence type="ECO:0000259" key="6">
    <source>
        <dbReference type="PROSITE" id="PS50949"/>
    </source>
</evidence>
<dbReference type="PROSITE" id="PS50949">
    <property type="entry name" value="HTH_GNTR"/>
    <property type="match status" value="1"/>
</dbReference>
<dbReference type="InterPro" id="IPR004839">
    <property type="entry name" value="Aminotransferase_I/II_large"/>
</dbReference>
<name>A0A7W9UPY0_9ACTN</name>
<keyword evidence="4" id="KW-0238">DNA-binding</keyword>
<accession>A0A7W9UPY0</accession>
<gene>
    <name evidence="7" type="ORF">FHS34_002278</name>
</gene>
<keyword evidence="2" id="KW-0663">Pyridoxal phosphate</keyword>
<evidence type="ECO:0000313" key="7">
    <source>
        <dbReference type="EMBL" id="MBB5926822.1"/>
    </source>
</evidence>
<dbReference type="InterPro" id="IPR015421">
    <property type="entry name" value="PyrdxlP-dep_Trfase_major"/>
</dbReference>
<dbReference type="AlphaFoldDB" id="A0A7W9UPY0"/>
<evidence type="ECO:0000313" key="8">
    <source>
        <dbReference type="Proteomes" id="UP000585836"/>
    </source>
</evidence>
<dbReference type="Pfam" id="PF00392">
    <property type="entry name" value="GntR"/>
    <property type="match status" value="1"/>
</dbReference>
<dbReference type="PANTHER" id="PTHR46577:SF1">
    <property type="entry name" value="HTH-TYPE TRANSCRIPTIONAL REGULATORY PROTEIN GABR"/>
    <property type="match status" value="1"/>
</dbReference>
<dbReference type="EMBL" id="JACHJK010000003">
    <property type="protein sequence ID" value="MBB5926822.1"/>
    <property type="molecule type" value="Genomic_DNA"/>
</dbReference>
<dbReference type="InterPro" id="IPR015424">
    <property type="entry name" value="PyrdxlP-dep_Trfase"/>
</dbReference>
<evidence type="ECO:0000256" key="4">
    <source>
        <dbReference type="ARBA" id="ARBA00023125"/>
    </source>
</evidence>
<dbReference type="SMART" id="SM00345">
    <property type="entry name" value="HTH_GNTR"/>
    <property type="match status" value="1"/>
</dbReference>
<dbReference type="GO" id="GO:0003700">
    <property type="term" value="F:DNA-binding transcription factor activity"/>
    <property type="evidence" value="ECO:0007669"/>
    <property type="project" value="InterPro"/>
</dbReference>
<dbReference type="RefSeq" id="WP_184963774.1">
    <property type="nucleotide sequence ID" value="NZ_BAAAWF010000032.1"/>
</dbReference>
<evidence type="ECO:0000256" key="1">
    <source>
        <dbReference type="ARBA" id="ARBA00005384"/>
    </source>
</evidence>
<dbReference type="CDD" id="cd00609">
    <property type="entry name" value="AAT_like"/>
    <property type="match status" value="1"/>
</dbReference>
<dbReference type="SUPFAM" id="SSF46785">
    <property type="entry name" value="Winged helix' DNA-binding domain"/>
    <property type="match status" value="1"/>
</dbReference>
<keyword evidence="8" id="KW-1185">Reference proteome</keyword>
<feature type="domain" description="HTH gntR-type" evidence="6">
    <location>
        <begin position="22"/>
        <end position="90"/>
    </location>
</feature>
<dbReference type="PRINTS" id="PR00035">
    <property type="entry name" value="HTHGNTR"/>
</dbReference>
<evidence type="ECO:0000256" key="2">
    <source>
        <dbReference type="ARBA" id="ARBA00022898"/>
    </source>
</evidence>
<proteinExistence type="inferred from homology"/>
<dbReference type="Pfam" id="PF00155">
    <property type="entry name" value="Aminotran_1_2"/>
    <property type="match status" value="1"/>
</dbReference>
<dbReference type="SUPFAM" id="SSF53383">
    <property type="entry name" value="PLP-dependent transferases"/>
    <property type="match status" value="1"/>
</dbReference>
<dbReference type="Gene3D" id="1.10.10.10">
    <property type="entry name" value="Winged helix-like DNA-binding domain superfamily/Winged helix DNA-binding domain"/>
    <property type="match status" value="1"/>
</dbReference>
<organism evidence="7 8">
    <name type="scientific">Streptomyces echinatus</name>
    <dbReference type="NCBI Taxonomy" id="67293"/>
    <lineage>
        <taxon>Bacteria</taxon>
        <taxon>Bacillati</taxon>
        <taxon>Actinomycetota</taxon>
        <taxon>Actinomycetes</taxon>
        <taxon>Kitasatosporales</taxon>
        <taxon>Streptomycetaceae</taxon>
        <taxon>Streptomyces</taxon>
    </lineage>
</organism>
<dbReference type="Proteomes" id="UP000585836">
    <property type="component" value="Unassembled WGS sequence"/>
</dbReference>
<dbReference type="InterPro" id="IPR051446">
    <property type="entry name" value="HTH_trans_reg/aminotransferase"/>
</dbReference>
<protein>
    <submittedName>
        <fullName evidence="7">GntR family transcriptional regulator/MocR family aminotransferase</fullName>
    </submittedName>
</protein>
<comment type="similarity">
    <text evidence="1">In the C-terminal section; belongs to the class-I pyridoxal-phosphate-dependent aminotransferase family.</text>
</comment>
<dbReference type="Gene3D" id="3.40.640.10">
    <property type="entry name" value="Type I PLP-dependent aspartate aminotransferase-like (Major domain)"/>
    <property type="match status" value="1"/>
</dbReference>
<keyword evidence="7" id="KW-0808">Transferase</keyword>
<evidence type="ECO:0000256" key="3">
    <source>
        <dbReference type="ARBA" id="ARBA00023015"/>
    </source>
</evidence>
<dbReference type="GO" id="GO:0003677">
    <property type="term" value="F:DNA binding"/>
    <property type="evidence" value="ECO:0007669"/>
    <property type="project" value="UniProtKB-KW"/>
</dbReference>
<evidence type="ECO:0000256" key="5">
    <source>
        <dbReference type="ARBA" id="ARBA00023163"/>
    </source>
</evidence>
<dbReference type="InterPro" id="IPR000524">
    <property type="entry name" value="Tscrpt_reg_HTH_GntR"/>
</dbReference>
<dbReference type="InterPro" id="IPR036390">
    <property type="entry name" value="WH_DNA-bd_sf"/>
</dbReference>
<keyword evidence="5" id="KW-0804">Transcription</keyword>
<reference evidence="7 8" key="1">
    <citation type="submission" date="2020-08" db="EMBL/GenBank/DDBJ databases">
        <title>Genomic Encyclopedia of Type Strains, Phase III (KMG-III): the genomes of soil and plant-associated and newly described type strains.</title>
        <authorList>
            <person name="Whitman W."/>
        </authorList>
    </citation>
    <scope>NUCLEOTIDE SEQUENCE [LARGE SCALE GENOMIC DNA]</scope>
    <source>
        <strain evidence="7 8">CECT 3313</strain>
    </source>
</reference>
<sequence length="469" mass="49661">MPPEWSSCPPELLLVVDRSSALPLRAQVEHGLRDAIRTARVRVGERLPSSRELARTLGVSRGLVQECYAQLQAEGYLVTRAGSATRVAAGAAAPPASTQPQRTASRLVADFRWGVPDLAGFPLQDWLWATREAARAMPSADLDYGDPRGSRALREVLAGYLRRVRAAAADPEHILVCNGYAQGVGLALHVLAAGGAGTVAFEDPGSPATVRACATAAGLRAVPVPVDEHGIDVRALAATGARAVVVTPAHQWPTGVALAPKRRLALVEWARDQDAVIIEDDYDAEFRYDREPVGALQGLAPDRVISLGTVSKSLAPALRIGWMICPPALTDVLAEHKNRSDRGTPTLDQLALARLIESGRFDRHLRRMRATYATRRTALLAALAEHAPGLPVTGLAAGFHAVAHLPADADEHHVVSAARERSVGIYGMSTCRASNAAAPAHIVLGFGNVGERAVAEGIAAIGHLLTGRP</sequence>
<dbReference type="GO" id="GO:0008483">
    <property type="term" value="F:transaminase activity"/>
    <property type="evidence" value="ECO:0007669"/>
    <property type="project" value="UniProtKB-KW"/>
</dbReference>
<keyword evidence="3" id="KW-0805">Transcription regulation</keyword>
<dbReference type="PANTHER" id="PTHR46577">
    <property type="entry name" value="HTH-TYPE TRANSCRIPTIONAL REGULATORY PROTEIN GABR"/>
    <property type="match status" value="1"/>
</dbReference>
<dbReference type="GO" id="GO:0030170">
    <property type="term" value="F:pyridoxal phosphate binding"/>
    <property type="evidence" value="ECO:0007669"/>
    <property type="project" value="InterPro"/>
</dbReference>